<proteinExistence type="predicted"/>
<protein>
    <submittedName>
        <fullName evidence="3">Tail fiber protein</fullName>
    </submittedName>
</protein>
<dbReference type="RefSeq" id="WP_354699363.1">
    <property type="nucleotide sequence ID" value="NZ_CP114014.1"/>
</dbReference>
<accession>A0AAU7B3Q7</accession>
<feature type="chain" id="PRO_5043391824" evidence="2">
    <location>
        <begin position="26"/>
        <end position="613"/>
    </location>
</feature>
<reference evidence="3" key="1">
    <citation type="submission" date="2022-12" db="EMBL/GenBank/DDBJ databases">
        <title>Paraconexibacter alkalitolerans sp. nov. and Baekduia alba sp. nov., isolated from soil and emended description of the genera Paraconexibacter (Chun et al., 2020) and Baekduia (An et al., 2020).</title>
        <authorList>
            <person name="Vieira S."/>
            <person name="Huber K.J."/>
            <person name="Geppert A."/>
            <person name="Wolf J."/>
            <person name="Neumann-Schaal M."/>
            <person name="Muesken M."/>
            <person name="Overmann J."/>
        </authorList>
    </citation>
    <scope>NUCLEOTIDE SEQUENCE</scope>
    <source>
        <strain evidence="3">AEG42_29</strain>
    </source>
</reference>
<evidence type="ECO:0000256" key="1">
    <source>
        <dbReference type="SAM" id="MobiDB-lite"/>
    </source>
</evidence>
<dbReference type="NCBIfam" id="TIGR02608">
    <property type="entry name" value="delta_60_rpt"/>
    <property type="match status" value="5"/>
</dbReference>
<gene>
    <name evidence="3" type="ORF">DSM112329_05077</name>
</gene>
<feature type="region of interest" description="Disordered" evidence="1">
    <location>
        <begin position="485"/>
        <end position="521"/>
    </location>
</feature>
<dbReference type="EMBL" id="CP114014">
    <property type="protein sequence ID" value="XAY08179.1"/>
    <property type="molecule type" value="Genomic_DNA"/>
</dbReference>
<evidence type="ECO:0000313" key="3">
    <source>
        <dbReference type="EMBL" id="XAY08179.1"/>
    </source>
</evidence>
<dbReference type="Gene3D" id="2.80.10.50">
    <property type="match status" value="2"/>
</dbReference>
<dbReference type="InterPro" id="IPR008160">
    <property type="entry name" value="Collagen"/>
</dbReference>
<feature type="signal peptide" evidence="2">
    <location>
        <begin position="1"/>
        <end position="25"/>
    </location>
</feature>
<dbReference type="AlphaFoldDB" id="A0AAU7B3Q7"/>
<name>A0AAU7B3Q7_9ACTN</name>
<dbReference type="KEGG" id="parq:DSM112329_05077"/>
<organism evidence="3">
    <name type="scientific">Paraconexibacter sp. AEG42_29</name>
    <dbReference type="NCBI Taxonomy" id="2997339"/>
    <lineage>
        <taxon>Bacteria</taxon>
        <taxon>Bacillati</taxon>
        <taxon>Actinomycetota</taxon>
        <taxon>Thermoleophilia</taxon>
        <taxon>Solirubrobacterales</taxon>
        <taxon>Paraconexibacteraceae</taxon>
        <taxon>Paraconexibacter</taxon>
    </lineage>
</organism>
<keyword evidence="2" id="KW-0732">Signal</keyword>
<dbReference type="Pfam" id="PF17164">
    <property type="entry name" value="DUF5122"/>
    <property type="match status" value="1"/>
</dbReference>
<dbReference type="InterPro" id="IPR013431">
    <property type="entry name" value="Delta_60_rpt"/>
</dbReference>
<evidence type="ECO:0000256" key="2">
    <source>
        <dbReference type="SAM" id="SignalP"/>
    </source>
</evidence>
<dbReference type="Pfam" id="PF01391">
    <property type="entry name" value="Collagen"/>
    <property type="match status" value="1"/>
</dbReference>
<sequence>MRRTPTTLGALALGAALLSAGQAQAASLDASFGTSGTAFSPLSATLGDRYFDAVTGPAGGTYNAGYTTVAGTDQAFAVSRTDASGALVTSFGTGGVASVNVTAAPFAAPPAGTAPTGTTEIARSIALQADGKIVIAGTAEATGGADSRDTDAVVVRFNTDGTPDATFGTGGVARLNLSDGRTPAALETIVGDQAWGVKIRPTGQIVVAASKGVQSDEVPARTTRTIAAVQLTSAGALDASFGTAGVGLSETGGSLNVRNGTLTDDGDFLIASYGGTPVRPSIHRFLANGAKDTTWGNAGVASGAIGGPAPGFAEAYTVVPHGSGVIGVGYGSRSTTPANGVDAVAYRFNAAGVWDQTFGNGGLLSYDRVAGADRLRNVVALPDGRFAGVGSTEDPAVTGPPAVASNVNGLVLFFDGDGNIDTSEGTGGAFNVDLGGTSDAFFGAALVSGGRKLVAAGHKAGTPTSGDDAALTRLNLVNAVSGPAGPAGAAGTAGAPGAAGPAGPAGAKGATGAKGAKGAKGSSALPLRVTCKLVSVKKRKITCTAKKVGTRGSVRVSLLRGGRTVAAGKALATKGTAAVALRGAVKAGRYTLVTTIPTAAGGRVKVTRTITLR</sequence>